<dbReference type="AlphaFoldDB" id="A0A6J4J6W2"/>
<organism evidence="2">
    <name type="scientific">uncultured Actinomycetospora sp</name>
    <dbReference type="NCBI Taxonomy" id="1135996"/>
    <lineage>
        <taxon>Bacteria</taxon>
        <taxon>Bacillati</taxon>
        <taxon>Actinomycetota</taxon>
        <taxon>Actinomycetes</taxon>
        <taxon>Pseudonocardiales</taxon>
        <taxon>Pseudonocardiaceae</taxon>
        <taxon>Actinomycetospora</taxon>
        <taxon>environmental samples</taxon>
    </lineage>
</organism>
<feature type="compositionally biased region" description="Low complexity" evidence="1">
    <location>
        <begin position="161"/>
        <end position="175"/>
    </location>
</feature>
<protein>
    <submittedName>
        <fullName evidence="2">Uncharacterized protein</fullName>
    </submittedName>
</protein>
<feature type="region of interest" description="Disordered" evidence="1">
    <location>
        <begin position="78"/>
        <end position="175"/>
    </location>
</feature>
<name>A0A6J4J6W2_9PSEU</name>
<feature type="compositionally biased region" description="Pro residues" evidence="1">
    <location>
        <begin position="110"/>
        <end position="120"/>
    </location>
</feature>
<feature type="non-terminal residue" evidence="2">
    <location>
        <position position="254"/>
    </location>
</feature>
<gene>
    <name evidence="2" type="ORF">AVDCRST_MAG54-3075</name>
</gene>
<feature type="region of interest" description="Disordered" evidence="1">
    <location>
        <begin position="226"/>
        <end position="254"/>
    </location>
</feature>
<sequence length="254" mass="26524">CRPAARTRRPCSSRRWTRRARATGASCWWSARPGSGSRRCSGRCWTRLGLAGCRPCWAGRAPTSAPRCSGPGRACWAAPPRGTGDSTRRCSTSGRCRRPPTPAPGSGRSPTPPTTSPRPPATGSSWPSRTCTPPTTRRWRSCGTWRGRWSRPADRPCCSWPRPASRSRTGSTGRCRPSCTSAGSGATPSASCCAGAPAAIPTTPRSTCSCGSAPAIPCTCASCCAPPTSASPRWPRSCSAGSRASPSEPGTSSR</sequence>
<proteinExistence type="predicted"/>
<feature type="compositionally biased region" description="Polar residues" evidence="1">
    <location>
        <begin position="239"/>
        <end position="254"/>
    </location>
</feature>
<feature type="compositionally biased region" description="Low complexity" evidence="1">
    <location>
        <begin position="81"/>
        <end position="94"/>
    </location>
</feature>
<feature type="compositionally biased region" description="Low complexity" evidence="1">
    <location>
        <begin position="121"/>
        <end position="136"/>
    </location>
</feature>
<evidence type="ECO:0000256" key="1">
    <source>
        <dbReference type="SAM" id="MobiDB-lite"/>
    </source>
</evidence>
<accession>A0A6J4J6W2</accession>
<dbReference type="EMBL" id="CADCTH010000388">
    <property type="protein sequence ID" value="CAA9272257.1"/>
    <property type="molecule type" value="Genomic_DNA"/>
</dbReference>
<reference evidence="2" key="1">
    <citation type="submission" date="2020-02" db="EMBL/GenBank/DDBJ databases">
        <authorList>
            <person name="Meier V. D."/>
        </authorList>
    </citation>
    <scope>NUCLEOTIDE SEQUENCE</scope>
    <source>
        <strain evidence="2">AVDCRST_MAG54</strain>
    </source>
</reference>
<feature type="non-terminal residue" evidence="2">
    <location>
        <position position="1"/>
    </location>
</feature>
<evidence type="ECO:0000313" key="2">
    <source>
        <dbReference type="EMBL" id="CAA9272257.1"/>
    </source>
</evidence>